<feature type="region of interest" description="Disordered" evidence="2">
    <location>
        <begin position="96"/>
        <end position="119"/>
    </location>
</feature>
<dbReference type="EnsemblMetazoa" id="XM_022793000">
    <property type="protein sequence ID" value="XP_022648735"/>
    <property type="gene ID" value="LOC111245115"/>
</dbReference>
<feature type="compositionally biased region" description="Basic and acidic residues" evidence="2">
    <location>
        <begin position="600"/>
        <end position="617"/>
    </location>
</feature>
<dbReference type="EnsemblMetazoa" id="XM_022792998">
    <property type="protein sequence ID" value="XP_022648733"/>
    <property type="gene ID" value="LOC111245115"/>
</dbReference>
<dbReference type="InParanoid" id="A0A7M7JE43"/>
<proteinExistence type="predicted"/>
<dbReference type="PROSITE" id="PS50157">
    <property type="entry name" value="ZINC_FINGER_C2H2_2"/>
    <property type="match status" value="1"/>
</dbReference>
<dbReference type="SMART" id="SM00355">
    <property type="entry name" value="ZnF_C2H2"/>
    <property type="match status" value="2"/>
</dbReference>
<sequence length="1393" mass="154804">MSSSFSPFWPLGSLFPSDMPTPGPPPTPTHSLAVQSGAPVTLQSSASLSAVGGLPISHGATNCAALSLPTGPGPESMASGPVGGMSTSSVVGGVSLPAPAAPSGGSGLQANTSSATSSLSEPLAMLHNHVAHSPNSVALQVPPPEEPQVLTAYFYPAQRWTSGGSNKSTNWWCDAFGPYQVEQVDGVGMVRGVGPFYMRRQKPGDRQYICSHYKKKPSPCKAMATLKDDGTFIRRRYMHNHFPEPVMPELRPMMPYPPYPHHLPPPTFEQVASITLGPRYVTKDPVLEEFDTFIKMWDAEKNEMKEVKITAENCAEIARTAKGVEVNGKIVYHCPVESCDRMYTQRASVVLHMQMHVRGKRCKYARVAEKLCPLCREDQGTHSALVRHIVDEHDTRIECTEHEFETADDFRTWKLRTEQETLSSFRCRRKPYGNKGVKGWYDCCRTGSTHAEKEGARLRRVGVECPATMIVGETSGRITVTYWRTHIGHTPSIIDLRFTPEQRQWMQEMIDKGHKVNSLIAQGAKLYLGGPLTRLNCLTQQQIFNVFKKFDGKPKDIDVKIHHYEYGNIDQIRVALAKMIRDGLDRQSTIGQKRRFQRKAMRDGGRGDGDEIHYRDVDDGEEEELRSDEEMSAEEPLDETDDAKDGLAEADDDGTRIRTERLQQGRHKRRPTDYGEGDTQNSEQEDDNEEQDDEEDVDNKYHGCNQHDNRVVLAQDVMLEKNSGCYYVLSRVYPRKKKEAAPGVRARGGEITHVVFPRKAAHEKCELICERCQVCVHRYGCTCKAYMLLDKMCKHIHRVASCVGPPSKDLVDPDTVKEDSIGMPEALRRLQRLNYRERMKYLMPLADELIELLKSDHNVDLDQLEELLRSGLALMRTSRPVQITRDDEARNGAQPMEARKAWELRCCPKLPRPKNFAFITASDWRMYTSKLDDELASETTGNTTKYGVPVKEEIVDEVPMTSTSTEKDFTNRPLNLSAPPNLPVGSGRRKQTLRGVPAPGTLIRKPVKQNISIGHSDRFPLGRYIRNGVGLLKRPFPHLIKKPPLPPPPPPPSPSPSPPPPPPSPPKSSKPTISARAARHAKRQAKRRALDGSPDVDPIPDLEPEELLPEPPAYEPGLPELKKAKKSAKTGKVPRTKAPKGTSTSHVRTTAKTVPVAIETVTTTSVMARRAMPAVASSVPTTSNATEALTAPESLAAPLVTSTVPSHPSLLARVVPRPGFGIRPNIIRVPPSIVRRNAKFSMPAPRRIGQIGPLRSVAFSARTIPRMRCNVESANKQTEISKAVSQAQQLEEKNLNDMLTQISPQNATEKSNDTRNEKTEGKSSESPLKDLAAFEILAEESETKPPMIAIKSERYDEQILTPKKTVQPAKESVKSLLLERETKPTIAKTDENT</sequence>
<organism evidence="5 6">
    <name type="scientific">Varroa destructor</name>
    <name type="common">Honeybee mite</name>
    <dbReference type="NCBI Taxonomy" id="109461"/>
    <lineage>
        <taxon>Eukaryota</taxon>
        <taxon>Metazoa</taxon>
        <taxon>Ecdysozoa</taxon>
        <taxon>Arthropoda</taxon>
        <taxon>Chelicerata</taxon>
        <taxon>Arachnida</taxon>
        <taxon>Acari</taxon>
        <taxon>Parasitiformes</taxon>
        <taxon>Mesostigmata</taxon>
        <taxon>Gamasina</taxon>
        <taxon>Dermanyssoidea</taxon>
        <taxon>Varroidae</taxon>
        <taxon>Varroa</taxon>
    </lineage>
</organism>
<dbReference type="KEGG" id="vde:111245115"/>
<feature type="compositionally biased region" description="Basic residues" evidence="2">
    <location>
        <begin position="1123"/>
        <end position="1138"/>
    </location>
</feature>
<feature type="region of interest" description="Disordered" evidence="2">
    <location>
        <begin position="1036"/>
        <end position="1149"/>
    </location>
</feature>
<evidence type="ECO:0008006" key="7">
    <source>
        <dbReference type="Google" id="ProtNLM"/>
    </source>
</evidence>
<dbReference type="PANTHER" id="PTHR33936">
    <property type="entry name" value="PROTEIN CBG17840"/>
    <property type="match status" value="1"/>
</dbReference>
<keyword evidence="1" id="KW-0862">Zinc</keyword>
<feature type="compositionally biased region" description="Acidic residues" evidence="2">
    <location>
        <begin position="1098"/>
        <end position="1108"/>
    </location>
</feature>
<dbReference type="InterPro" id="IPR007527">
    <property type="entry name" value="Znf_SWIM"/>
</dbReference>
<dbReference type="Proteomes" id="UP000594260">
    <property type="component" value="Unplaced"/>
</dbReference>
<keyword evidence="6" id="KW-1185">Reference proteome</keyword>
<evidence type="ECO:0000259" key="4">
    <source>
        <dbReference type="PROSITE" id="PS50966"/>
    </source>
</evidence>
<feature type="compositionally biased region" description="Pro residues" evidence="2">
    <location>
        <begin position="1043"/>
        <end position="1068"/>
    </location>
</feature>
<feature type="region of interest" description="Disordered" evidence="2">
    <location>
        <begin position="591"/>
        <end position="704"/>
    </location>
</feature>
<keyword evidence="1" id="KW-0863">Zinc-finger</keyword>
<evidence type="ECO:0000259" key="3">
    <source>
        <dbReference type="PROSITE" id="PS50157"/>
    </source>
</evidence>
<reference evidence="5" key="1">
    <citation type="submission" date="2021-01" db="UniProtKB">
        <authorList>
            <consortium name="EnsemblMetazoa"/>
        </authorList>
    </citation>
    <scope>IDENTIFICATION</scope>
</reference>
<feature type="compositionally biased region" description="Acidic residues" evidence="2">
    <location>
        <begin position="683"/>
        <end position="697"/>
    </location>
</feature>
<dbReference type="RefSeq" id="XP_022648736.1">
    <property type="nucleotide sequence ID" value="XM_022793001.1"/>
</dbReference>
<dbReference type="GO" id="GO:0008270">
    <property type="term" value="F:zinc ion binding"/>
    <property type="evidence" value="ECO:0007669"/>
    <property type="project" value="UniProtKB-KW"/>
</dbReference>
<evidence type="ECO:0000256" key="2">
    <source>
        <dbReference type="SAM" id="MobiDB-lite"/>
    </source>
</evidence>
<feature type="compositionally biased region" description="Acidic residues" evidence="2">
    <location>
        <begin position="618"/>
        <end position="642"/>
    </location>
</feature>
<dbReference type="RefSeq" id="XP_022648734.1">
    <property type="nucleotide sequence ID" value="XM_022792999.1"/>
</dbReference>
<dbReference type="EnsemblMetazoa" id="XM_022792999">
    <property type="protein sequence ID" value="XP_022648734"/>
    <property type="gene ID" value="LOC111245115"/>
</dbReference>
<feature type="compositionally biased region" description="Polar residues" evidence="2">
    <location>
        <begin position="1300"/>
        <end position="1309"/>
    </location>
</feature>
<feature type="region of interest" description="Disordered" evidence="2">
    <location>
        <begin position="961"/>
        <end position="1000"/>
    </location>
</feature>
<dbReference type="InterPro" id="IPR052797">
    <property type="entry name" value="RegFact_GeneExpr_CellDeath"/>
</dbReference>
<feature type="compositionally biased region" description="Basic and acidic residues" evidence="2">
    <location>
        <begin position="1310"/>
        <end position="1323"/>
    </location>
</feature>
<dbReference type="RefSeq" id="XP_022648733.1">
    <property type="nucleotide sequence ID" value="XM_022792998.1"/>
</dbReference>
<dbReference type="OrthoDB" id="6773606at2759"/>
<feature type="compositionally biased region" description="Basic residues" evidence="2">
    <location>
        <begin position="1077"/>
        <end position="1087"/>
    </location>
</feature>
<evidence type="ECO:0000313" key="5">
    <source>
        <dbReference type="EnsemblMetazoa" id="XP_022648733"/>
    </source>
</evidence>
<dbReference type="PROSITE" id="PS50966">
    <property type="entry name" value="ZF_SWIM"/>
    <property type="match status" value="1"/>
</dbReference>
<dbReference type="EnsemblMetazoa" id="XM_022793001">
    <property type="protein sequence ID" value="XP_022648736"/>
    <property type="gene ID" value="LOC111245115"/>
</dbReference>
<name>A0A7M7JE43_VARDE</name>
<feature type="domain" description="SWIM-type" evidence="4">
    <location>
        <begin position="772"/>
        <end position="804"/>
    </location>
</feature>
<feature type="compositionally biased region" description="Basic and acidic residues" evidence="2">
    <location>
        <begin position="643"/>
        <end position="663"/>
    </location>
</feature>
<feature type="compositionally biased region" description="Polar residues" evidence="2">
    <location>
        <begin position="108"/>
        <end position="119"/>
    </location>
</feature>
<feature type="domain" description="C2H2-type" evidence="3">
    <location>
        <begin position="332"/>
        <end position="361"/>
    </location>
</feature>
<dbReference type="RefSeq" id="XP_022648735.1">
    <property type="nucleotide sequence ID" value="XM_022793000.1"/>
</dbReference>
<dbReference type="GeneID" id="111245115"/>
<evidence type="ECO:0000313" key="6">
    <source>
        <dbReference type="Proteomes" id="UP000594260"/>
    </source>
</evidence>
<keyword evidence="1" id="KW-0479">Metal-binding</keyword>
<protein>
    <recommendedName>
        <fullName evidence="7">C2H2-type domain-containing protein</fullName>
    </recommendedName>
</protein>
<feature type="region of interest" description="Disordered" evidence="2">
    <location>
        <begin position="1300"/>
        <end position="1328"/>
    </location>
</feature>
<dbReference type="InterPro" id="IPR013087">
    <property type="entry name" value="Znf_C2H2_type"/>
</dbReference>
<dbReference type="PANTHER" id="PTHR33936:SF24">
    <property type="entry name" value="C2H2-TYPE DOMAIN-CONTAINING PROTEIN"/>
    <property type="match status" value="1"/>
</dbReference>
<evidence type="ECO:0000256" key="1">
    <source>
        <dbReference type="PROSITE-ProRule" id="PRU00042"/>
    </source>
</evidence>
<dbReference type="PROSITE" id="PS00028">
    <property type="entry name" value="ZINC_FINGER_C2H2_1"/>
    <property type="match status" value="1"/>
</dbReference>
<accession>A0A7M7JE43</accession>